<reference evidence="2 3" key="1">
    <citation type="submission" date="2020-10" db="EMBL/GenBank/DDBJ databases">
        <title>Wide distribution of Phycisphaera-like planctomycetes from WD2101 soil group in peatlands and genome analysis of the first cultivated representative.</title>
        <authorList>
            <person name="Dedysh S.N."/>
            <person name="Beletsky A.V."/>
            <person name="Ivanova A."/>
            <person name="Kulichevskaya I.S."/>
            <person name="Suzina N.E."/>
            <person name="Philippov D.A."/>
            <person name="Rakitin A.L."/>
            <person name="Mardanov A.V."/>
            <person name="Ravin N.V."/>
        </authorList>
    </citation>
    <scope>NUCLEOTIDE SEQUENCE [LARGE SCALE GENOMIC DNA]</scope>
    <source>
        <strain evidence="2 3">M1803</strain>
    </source>
</reference>
<evidence type="ECO:0000313" key="2">
    <source>
        <dbReference type="EMBL" id="QOV89151.1"/>
    </source>
</evidence>
<organism evidence="2 3">
    <name type="scientific">Humisphaera borealis</name>
    <dbReference type="NCBI Taxonomy" id="2807512"/>
    <lineage>
        <taxon>Bacteria</taxon>
        <taxon>Pseudomonadati</taxon>
        <taxon>Planctomycetota</taxon>
        <taxon>Phycisphaerae</taxon>
        <taxon>Tepidisphaerales</taxon>
        <taxon>Tepidisphaeraceae</taxon>
        <taxon>Humisphaera</taxon>
    </lineage>
</organism>
<dbReference type="InterPro" id="IPR001478">
    <property type="entry name" value="PDZ"/>
</dbReference>
<dbReference type="SUPFAM" id="SSF50156">
    <property type="entry name" value="PDZ domain-like"/>
    <property type="match status" value="1"/>
</dbReference>
<dbReference type="KEGG" id="hbs:IPV69_23515"/>
<proteinExistence type="predicted"/>
<dbReference type="RefSeq" id="WP_206292171.1">
    <property type="nucleotide sequence ID" value="NZ_CP063458.1"/>
</dbReference>
<name>A0A7M2WWD6_9BACT</name>
<dbReference type="Gene3D" id="2.30.42.10">
    <property type="match status" value="1"/>
</dbReference>
<evidence type="ECO:0000313" key="3">
    <source>
        <dbReference type="Proteomes" id="UP000593765"/>
    </source>
</evidence>
<dbReference type="Proteomes" id="UP000593765">
    <property type="component" value="Chromosome"/>
</dbReference>
<dbReference type="InterPro" id="IPR036034">
    <property type="entry name" value="PDZ_sf"/>
</dbReference>
<dbReference type="EMBL" id="CP063458">
    <property type="protein sequence ID" value="QOV89151.1"/>
    <property type="molecule type" value="Genomic_DNA"/>
</dbReference>
<protein>
    <recommendedName>
        <fullName evidence="1">PDZ domain-containing protein</fullName>
    </recommendedName>
</protein>
<evidence type="ECO:0000259" key="1">
    <source>
        <dbReference type="PROSITE" id="PS50106"/>
    </source>
</evidence>
<keyword evidence="3" id="KW-1185">Reference proteome</keyword>
<gene>
    <name evidence="2" type="ORF">IPV69_23515</name>
</gene>
<dbReference type="PROSITE" id="PS50106">
    <property type="entry name" value="PDZ"/>
    <property type="match status" value="1"/>
</dbReference>
<sequence length="131" mass="13916">MRGAVMLSLLIGVAIMAYLWSTSAETASKVNRDVRQEMAPVTGRGPDGGSITDSAEFTADRAGLAVAKVKPGSYYEVFFGLKAGDVIVRAGDIDLKGQDETSAQTFLMDAAQKKRELVVMRAGARTTLTAK</sequence>
<dbReference type="AlphaFoldDB" id="A0A7M2WWD6"/>
<feature type="domain" description="PDZ" evidence="1">
    <location>
        <begin position="44"/>
        <end position="122"/>
    </location>
</feature>
<accession>A0A7M2WWD6</accession>